<evidence type="ECO:0000313" key="2">
    <source>
        <dbReference type="Proteomes" id="UP000186132"/>
    </source>
</evidence>
<dbReference type="RefSeq" id="WP_200800004.1">
    <property type="nucleotide sequence ID" value="NZ_FQVU01000001.1"/>
</dbReference>
<sequence length="331" mass="35634">MASPGADWIGGDGRSTASTYRAMAADQLHGVSPSYERICLGIADDTDVQALIDRLPRPKRQPNLLLAAVRHVGGPVSSWEAFREFVHGHWDDVEQVVLTHATQTNEAGRCAVLLPVLAALPQPLALLEVGASAGLCLYPDRYGYRYHHDGGETRLGEGPPVLSCRLEGAPPPSRRPEVVWRAGLDLNPLDVTDDEDVRWLESLVWPEQAERFDTLRGALAVARRDPARVVRGDLTRDVAELAAAAPADATLVVFHTAVLPYVPADARGEFVDVVRALARRRPTVWLANEGRGVVLPGAEHLAGPGSFVLTRDGEPVAVTAPHGGHYAALAQ</sequence>
<dbReference type="InterPro" id="IPR011200">
    <property type="entry name" value="UCP012608"/>
</dbReference>
<dbReference type="Pfam" id="PF10094">
    <property type="entry name" value="DUF2332"/>
    <property type="match status" value="1"/>
</dbReference>
<keyword evidence="2" id="KW-1185">Reference proteome</keyword>
<dbReference type="Proteomes" id="UP000186132">
    <property type="component" value="Unassembled WGS sequence"/>
</dbReference>
<dbReference type="STRING" id="1206085.SAMN05443575_0511"/>
<dbReference type="AlphaFoldDB" id="A0A1M5DAG3"/>
<protein>
    <recommendedName>
        <fullName evidence="3">DUF2332 domain-containing protein</fullName>
    </recommendedName>
</protein>
<evidence type="ECO:0008006" key="3">
    <source>
        <dbReference type="Google" id="ProtNLM"/>
    </source>
</evidence>
<proteinExistence type="predicted"/>
<evidence type="ECO:0000313" key="1">
    <source>
        <dbReference type="EMBL" id="SHF63978.1"/>
    </source>
</evidence>
<dbReference type="EMBL" id="FQVU01000001">
    <property type="protein sequence ID" value="SHF63978.1"/>
    <property type="molecule type" value="Genomic_DNA"/>
</dbReference>
<reference evidence="1 2" key="1">
    <citation type="submission" date="2016-11" db="EMBL/GenBank/DDBJ databases">
        <authorList>
            <person name="Jaros S."/>
            <person name="Januszkiewicz K."/>
            <person name="Wedrychowicz H."/>
        </authorList>
    </citation>
    <scope>NUCLEOTIDE SEQUENCE [LARGE SCALE GENOMIC DNA]</scope>
    <source>
        <strain evidence="1 2">DSM 45627</strain>
    </source>
</reference>
<organism evidence="1 2">
    <name type="scientific">Jatrophihabitans endophyticus</name>
    <dbReference type="NCBI Taxonomy" id="1206085"/>
    <lineage>
        <taxon>Bacteria</taxon>
        <taxon>Bacillati</taxon>
        <taxon>Actinomycetota</taxon>
        <taxon>Actinomycetes</taxon>
        <taxon>Jatrophihabitantales</taxon>
        <taxon>Jatrophihabitantaceae</taxon>
        <taxon>Jatrophihabitans</taxon>
    </lineage>
</organism>
<accession>A0A1M5DAG3</accession>
<name>A0A1M5DAG3_9ACTN</name>
<gene>
    <name evidence="1" type="ORF">SAMN05443575_0511</name>
</gene>